<accession>X0YD46</accession>
<organism evidence="1">
    <name type="scientific">marine sediment metagenome</name>
    <dbReference type="NCBI Taxonomy" id="412755"/>
    <lineage>
        <taxon>unclassified sequences</taxon>
        <taxon>metagenomes</taxon>
        <taxon>ecological metagenomes</taxon>
    </lineage>
</organism>
<dbReference type="AlphaFoldDB" id="X0YD46"/>
<dbReference type="EMBL" id="BARS01050243">
    <property type="protein sequence ID" value="GAG46623.1"/>
    <property type="molecule type" value="Genomic_DNA"/>
</dbReference>
<protein>
    <submittedName>
        <fullName evidence="1">Uncharacterized protein</fullName>
    </submittedName>
</protein>
<sequence>SLSQDAGDPCLFESAAINYPLTDNLGGSEDFIWVLSYTPSTWTLEMQDIGGTPIITFSGLAGPFDCAAKQAFPHLSTAAGQIDANYDFSVGAFCINP</sequence>
<feature type="non-terminal residue" evidence="1">
    <location>
        <position position="1"/>
    </location>
</feature>
<name>X0YD46_9ZZZZ</name>
<evidence type="ECO:0000313" key="1">
    <source>
        <dbReference type="EMBL" id="GAG46623.1"/>
    </source>
</evidence>
<reference evidence="1" key="1">
    <citation type="journal article" date="2014" name="Front. Microbiol.">
        <title>High frequency of phylogenetically diverse reductive dehalogenase-homologous genes in deep subseafloor sedimentary metagenomes.</title>
        <authorList>
            <person name="Kawai M."/>
            <person name="Futagami T."/>
            <person name="Toyoda A."/>
            <person name="Takaki Y."/>
            <person name="Nishi S."/>
            <person name="Hori S."/>
            <person name="Arai W."/>
            <person name="Tsubouchi T."/>
            <person name="Morono Y."/>
            <person name="Uchiyama I."/>
            <person name="Ito T."/>
            <person name="Fujiyama A."/>
            <person name="Inagaki F."/>
            <person name="Takami H."/>
        </authorList>
    </citation>
    <scope>NUCLEOTIDE SEQUENCE</scope>
    <source>
        <strain evidence="1">Expedition CK06-06</strain>
    </source>
</reference>
<gene>
    <name evidence="1" type="ORF">S01H1_75046</name>
</gene>
<proteinExistence type="predicted"/>
<comment type="caution">
    <text evidence="1">The sequence shown here is derived from an EMBL/GenBank/DDBJ whole genome shotgun (WGS) entry which is preliminary data.</text>
</comment>